<dbReference type="EMBL" id="KV878970">
    <property type="protein sequence ID" value="OJK05067.1"/>
    <property type="molecule type" value="Genomic_DNA"/>
</dbReference>
<organism evidence="1 2">
    <name type="scientific">Aspergillus aculeatus (strain ATCC 16872 / CBS 172.66 / WB 5094)</name>
    <dbReference type="NCBI Taxonomy" id="690307"/>
    <lineage>
        <taxon>Eukaryota</taxon>
        <taxon>Fungi</taxon>
        <taxon>Dikarya</taxon>
        <taxon>Ascomycota</taxon>
        <taxon>Pezizomycotina</taxon>
        <taxon>Eurotiomycetes</taxon>
        <taxon>Eurotiomycetidae</taxon>
        <taxon>Eurotiales</taxon>
        <taxon>Aspergillaceae</taxon>
        <taxon>Aspergillus</taxon>
        <taxon>Aspergillus subgen. Circumdati</taxon>
    </lineage>
</organism>
<accession>A0A1L9X9F3</accession>
<dbReference type="GeneID" id="30969273"/>
<reference evidence="2" key="1">
    <citation type="journal article" date="2017" name="Genome Biol.">
        <title>Comparative genomics reveals high biological diversity and specific adaptations in the industrially and medically important fungal genus Aspergillus.</title>
        <authorList>
            <person name="de Vries R.P."/>
            <person name="Riley R."/>
            <person name="Wiebenga A."/>
            <person name="Aguilar-Osorio G."/>
            <person name="Amillis S."/>
            <person name="Uchima C.A."/>
            <person name="Anderluh G."/>
            <person name="Asadollahi M."/>
            <person name="Askin M."/>
            <person name="Barry K."/>
            <person name="Battaglia E."/>
            <person name="Bayram O."/>
            <person name="Benocci T."/>
            <person name="Braus-Stromeyer S.A."/>
            <person name="Caldana C."/>
            <person name="Canovas D."/>
            <person name="Cerqueira G.C."/>
            <person name="Chen F."/>
            <person name="Chen W."/>
            <person name="Choi C."/>
            <person name="Clum A."/>
            <person name="Dos Santos R.A."/>
            <person name="Damasio A.R."/>
            <person name="Diallinas G."/>
            <person name="Emri T."/>
            <person name="Fekete E."/>
            <person name="Flipphi M."/>
            <person name="Freyberg S."/>
            <person name="Gallo A."/>
            <person name="Gournas C."/>
            <person name="Habgood R."/>
            <person name="Hainaut M."/>
            <person name="Harispe M.L."/>
            <person name="Henrissat B."/>
            <person name="Hilden K.S."/>
            <person name="Hope R."/>
            <person name="Hossain A."/>
            <person name="Karabika E."/>
            <person name="Karaffa L."/>
            <person name="Karanyi Z."/>
            <person name="Krasevec N."/>
            <person name="Kuo A."/>
            <person name="Kusch H."/>
            <person name="LaButti K."/>
            <person name="Lagendijk E.L."/>
            <person name="Lapidus A."/>
            <person name="Levasseur A."/>
            <person name="Lindquist E."/>
            <person name="Lipzen A."/>
            <person name="Logrieco A.F."/>
            <person name="MacCabe A."/>
            <person name="Maekelae M.R."/>
            <person name="Malavazi I."/>
            <person name="Melin P."/>
            <person name="Meyer V."/>
            <person name="Mielnichuk N."/>
            <person name="Miskei M."/>
            <person name="Molnar A.P."/>
            <person name="Mule G."/>
            <person name="Ngan C.Y."/>
            <person name="Orejas M."/>
            <person name="Orosz E."/>
            <person name="Ouedraogo J.P."/>
            <person name="Overkamp K.M."/>
            <person name="Park H.-S."/>
            <person name="Perrone G."/>
            <person name="Piumi F."/>
            <person name="Punt P.J."/>
            <person name="Ram A.F."/>
            <person name="Ramon A."/>
            <person name="Rauscher S."/>
            <person name="Record E."/>
            <person name="Riano-Pachon D.M."/>
            <person name="Robert V."/>
            <person name="Roehrig J."/>
            <person name="Ruller R."/>
            <person name="Salamov A."/>
            <person name="Salih N.S."/>
            <person name="Samson R.A."/>
            <person name="Sandor E."/>
            <person name="Sanguinetti M."/>
            <person name="Schuetze T."/>
            <person name="Sepcic K."/>
            <person name="Shelest E."/>
            <person name="Sherlock G."/>
            <person name="Sophianopoulou V."/>
            <person name="Squina F.M."/>
            <person name="Sun H."/>
            <person name="Susca A."/>
            <person name="Todd R.B."/>
            <person name="Tsang A."/>
            <person name="Unkles S.E."/>
            <person name="van de Wiele N."/>
            <person name="van Rossen-Uffink D."/>
            <person name="Oliveira J.V."/>
            <person name="Vesth T.C."/>
            <person name="Visser J."/>
            <person name="Yu J.-H."/>
            <person name="Zhou M."/>
            <person name="Andersen M.R."/>
            <person name="Archer D.B."/>
            <person name="Baker S.E."/>
            <person name="Benoit I."/>
            <person name="Brakhage A.A."/>
            <person name="Braus G.H."/>
            <person name="Fischer R."/>
            <person name="Frisvad J.C."/>
            <person name="Goldman G.H."/>
            <person name="Houbraken J."/>
            <person name="Oakley B."/>
            <person name="Pocsi I."/>
            <person name="Scazzocchio C."/>
            <person name="Seiboth B."/>
            <person name="vanKuyk P.A."/>
            <person name="Wortman J."/>
            <person name="Dyer P.S."/>
            <person name="Grigoriev I.V."/>
        </authorList>
    </citation>
    <scope>NUCLEOTIDE SEQUENCE [LARGE SCALE GENOMIC DNA]</scope>
    <source>
        <strain evidence="2">ATCC 16872 / CBS 172.66 / WB 5094</strain>
    </source>
</reference>
<evidence type="ECO:0000313" key="2">
    <source>
        <dbReference type="Proteomes" id="UP000184546"/>
    </source>
</evidence>
<dbReference type="Proteomes" id="UP000184546">
    <property type="component" value="Unassembled WGS sequence"/>
</dbReference>
<dbReference type="VEuPathDB" id="FungiDB:ASPACDRAFT_110220"/>
<gene>
    <name evidence="1" type="ORF">ASPACDRAFT_110220</name>
</gene>
<evidence type="ECO:0000313" key="1">
    <source>
        <dbReference type="EMBL" id="OJK05067.1"/>
    </source>
</evidence>
<name>A0A1L9X9F3_ASPA1</name>
<dbReference type="AlphaFoldDB" id="A0A1L9X9F3"/>
<dbReference type="PROSITE" id="PS51257">
    <property type="entry name" value="PROKAR_LIPOPROTEIN"/>
    <property type="match status" value="1"/>
</dbReference>
<dbReference type="RefSeq" id="XP_020061406.1">
    <property type="nucleotide sequence ID" value="XM_020195459.1"/>
</dbReference>
<sequence length="58" mass="6469">MSRNTPLDHLQERLVCTASLLGSCPRIYSTVPLWHSPYLLINPAKTPATVVRQLAPLQ</sequence>
<keyword evidence="2" id="KW-1185">Reference proteome</keyword>
<protein>
    <submittedName>
        <fullName evidence="1">Uncharacterized protein</fullName>
    </submittedName>
</protein>
<proteinExistence type="predicted"/>